<dbReference type="CDD" id="cd00371">
    <property type="entry name" value="HMA"/>
    <property type="match status" value="2"/>
</dbReference>
<dbReference type="NCBIfam" id="TIGR01512">
    <property type="entry name" value="ATPase-IB2_Cd"/>
    <property type="match status" value="1"/>
</dbReference>
<evidence type="ECO:0000256" key="4">
    <source>
        <dbReference type="ARBA" id="ARBA00022692"/>
    </source>
</evidence>
<dbReference type="GO" id="GO:0005524">
    <property type="term" value="F:ATP binding"/>
    <property type="evidence" value="ECO:0007669"/>
    <property type="project" value="UniProtKB-UniRule"/>
</dbReference>
<keyword evidence="4 13" id="KW-0812">Transmembrane</keyword>
<comment type="caution">
    <text evidence="15">The sequence shown here is derived from an EMBL/GenBank/DDBJ whole genome shotgun (WGS) entry which is preliminary data.</text>
</comment>
<feature type="transmembrane region" description="Helical" evidence="13">
    <location>
        <begin position="754"/>
        <end position="772"/>
    </location>
</feature>
<dbReference type="SUPFAM" id="SSF81665">
    <property type="entry name" value="Calcium ATPase, transmembrane domain M"/>
    <property type="match status" value="1"/>
</dbReference>
<dbReference type="GO" id="GO:0008551">
    <property type="term" value="F:P-type cadmium transporter activity"/>
    <property type="evidence" value="ECO:0007669"/>
    <property type="project" value="UniProtKB-EC"/>
</dbReference>
<dbReference type="SUPFAM" id="SSF56784">
    <property type="entry name" value="HAD-like"/>
    <property type="match status" value="1"/>
</dbReference>
<feature type="transmembrane region" description="Helical" evidence="13">
    <location>
        <begin position="193"/>
        <end position="209"/>
    </location>
</feature>
<dbReference type="GO" id="GO:0046872">
    <property type="term" value="F:metal ion binding"/>
    <property type="evidence" value="ECO:0007669"/>
    <property type="project" value="UniProtKB-KW"/>
</dbReference>
<dbReference type="Pfam" id="PF00403">
    <property type="entry name" value="HMA"/>
    <property type="match status" value="2"/>
</dbReference>
<keyword evidence="13" id="KW-1003">Cell membrane</keyword>
<evidence type="ECO:0000256" key="7">
    <source>
        <dbReference type="ARBA" id="ARBA00022840"/>
    </source>
</evidence>
<dbReference type="NCBIfam" id="TIGR01494">
    <property type="entry name" value="ATPase_P-type"/>
    <property type="match status" value="1"/>
</dbReference>
<dbReference type="EC" id="7.2.2.21" evidence="11"/>
<dbReference type="InterPro" id="IPR006121">
    <property type="entry name" value="HMA_dom"/>
</dbReference>
<evidence type="ECO:0000256" key="2">
    <source>
        <dbReference type="ARBA" id="ARBA00006024"/>
    </source>
</evidence>
<evidence type="ECO:0000256" key="13">
    <source>
        <dbReference type="RuleBase" id="RU362081"/>
    </source>
</evidence>
<proteinExistence type="inferred from homology"/>
<feature type="transmembrane region" description="Helical" evidence="13">
    <location>
        <begin position="394"/>
        <end position="415"/>
    </location>
</feature>
<keyword evidence="16" id="KW-1185">Reference proteome</keyword>
<evidence type="ECO:0000256" key="12">
    <source>
        <dbReference type="ARBA" id="ARBA00049338"/>
    </source>
</evidence>
<evidence type="ECO:0000259" key="14">
    <source>
        <dbReference type="PROSITE" id="PS50846"/>
    </source>
</evidence>
<keyword evidence="5 13" id="KW-0479">Metal-binding</keyword>
<evidence type="ECO:0000256" key="1">
    <source>
        <dbReference type="ARBA" id="ARBA00004651"/>
    </source>
</evidence>
<dbReference type="SUPFAM" id="SSF55008">
    <property type="entry name" value="HMA, heavy metal-associated domain"/>
    <property type="match status" value="2"/>
</dbReference>
<dbReference type="Pfam" id="PF00122">
    <property type="entry name" value="E1-E2_ATPase"/>
    <property type="match status" value="1"/>
</dbReference>
<comment type="subcellular location">
    <subcellularLocation>
        <location evidence="1">Cell membrane</location>
        <topology evidence="1">Multi-pass membrane protein</topology>
    </subcellularLocation>
</comment>
<dbReference type="InterPro" id="IPR001757">
    <property type="entry name" value="P_typ_ATPase"/>
</dbReference>
<dbReference type="Proteomes" id="UP001056429">
    <property type="component" value="Unassembled WGS sequence"/>
</dbReference>
<dbReference type="FunFam" id="2.70.150.10:FF:000002">
    <property type="entry name" value="Copper-transporting ATPase 1, putative"/>
    <property type="match status" value="1"/>
</dbReference>
<dbReference type="InterPro" id="IPR023299">
    <property type="entry name" value="ATPase_P-typ_cyto_dom_N"/>
</dbReference>
<dbReference type="Pfam" id="PF00702">
    <property type="entry name" value="Hydrolase"/>
    <property type="match status" value="1"/>
</dbReference>
<feature type="transmembrane region" description="Helical" evidence="13">
    <location>
        <begin position="170"/>
        <end position="187"/>
    </location>
</feature>
<name>A0A9J6P6S3_9CLOT</name>
<dbReference type="GO" id="GO:0005886">
    <property type="term" value="C:plasma membrane"/>
    <property type="evidence" value="ECO:0007669"/>
    <property type="project" value="UniProtKB-SubCell"/>
</dbReference>
<dbReference type="SUPFAM" id="SSF81653">
    <property type="entry name" value="Calcium ATPase, transduction domain A"/>
    <property type="match status" value="1"/>
</dbReference>
<dbReference type="InterPro" id="IPR008250">
    <property type="entry name" value="ATPase_P-typ_transduc_dom_A_sf"/>
</dbReference>
<evidence type="ECO:0000256" key="6">
    <source>
        <dbReference type="ARBA" id="ARBA00022741"/>
    </source>
</evidence>
<dbReference type="InterPro" id="IPR023298">
    <property type="entry name" value="ATPase_P-typ_TM_dom_sf"/>
</dbReference>
<accession>A0A9J6P6S3</accession>
<dbReference type="PRINTS" id="PR00941">
    <property type="entry name" value="CDATPASE"/>
</dbReference>
<dbReference type="GO" id="GO:0016887">
    <property type="term" value="F:ATP hydrolysis activity"/>
    <property type="evidence" value="ECO:0007669"/>
    <property type="project" value="InterPro"/>
</dbReference>
<evidence type="ECO:0000256" key="10">
    <source>
        <dbReference type="ARBA" id="ARBA00023136"/>
    </source>
</evidence>
<dbReference type="PRINTS" id="PR00119">
    <property type="entry name" value="CATATPASE"/>
</dbReference>
<feature type="transmembrane region" description="Helical" evidence="13">
    <location>
        <begin position="421"/>
        <end position="447"/>
    </location>
</feature>
<gene>
    <name evidence="15" type="primary">cadA</name>
    <name evidence="15" type="ORF">KDK92_19660</name>
</gene>
<dbReference type="SFLD" id="SFLDF00027">
    <property type="entry name" value="p-type_atpase"/>
    <property type="match status" value="1"/>
</dbReference>
<organism evidence="15 16">
    <name type="scientific">Oceanirhabdus seepicola</name>
    <dbReference type="NCBI Taxonomy" id="2828781"/>
    <lineage>
        <taxon>Bacteria</taxon>
        <taxon>Bacillati</taxon>
        <taxon>Bacillota</taxon>
        <taxon>Clostridia</taxon>
        <taxon>Eubacteriales</taxon>
        <taxon>Clostridiaceae</taxon>
        <taxon>Oceanirhabdus</taxon>
    </lineage>
</organism>
<feature type="domain" description="HMA" evidence="14">
    <location>
        <begin position="77"/>
        <end position="145"/>
    </location>
</feature>
<dbReference type="AlphaFoldDB" id="A0A9J6P6S3"/>
<comment type="catalytic activity">
    <reaction evidence="12">
        <text>Cd(2+)(in) + ATP + H2O = Cd(2+)(out) + ADP + phosphate + H(+)</text>
        <dbReference type="Rhea" id="RHEA:12132"/>
        <dbReference type="ChEBI" id="CHEBI:15377"/>
        <dbReference type="ChEBI" id="CHEBI:15378"/>
        <dbReference type="ChEBI" id="CHEBI:30616"/>
        <dbReference type="ChEBI" id="CHEBI:43474"/>
        <dbReference type="ChEBI" id="CHEBI:48775"/>
        <dbReference type="ChEBI" id="CHEBI:456216"/>
        <dbReference type="EC" id="7.2.2.21"/>
    </reaction>
</comment>
<dbReference type="SFLD" id="SFLDS00003">
    <property type="entry name" value="Haloacid_Dehalogenase"/>
    <property type="match status" value="1"/>
</dbReference>
<dbReference type="InterPro" id="IPR023214">
    <property type="entry name" value="HAD_sf"/>
</dbReference>
<dbReference type="Gene3D" id="3.40.50.1000">
    <property type="entry name" value="HAD superfamily/HAD-like"/>
    <property type="match status" value="1"/>
</dbReference>
<evidence type="ECO:0000256" key="5">
    <source>
        <dbReference type="ARBA" id="ARBA00022723"/>
    </source>
</evidence>
<dbReference type="InterPro" id="IPR044492">
    <property type="entry name" value="P_typ_ATPase_HD_dom"/>
</dbReference>
<feature type="transmembrane region" description="Helical" evidence="13">
    <location>
        <begin position="729"/>
        <end position="748"/>
    </location>
</feature>
<dbReference type="NCBIfam" id="TIGR01525">
    <property type="entry name" value="ATPase-IB_hvy"/>
    <property type="match status" value="1"/>
</dbReference>
<keyword evidence="7 13" id="KW-0067">ATP-binding</keyword>
<evidence type="ECO:0000313" key="15">
    <source>
        <dbReference type="EMBL" id="MCM1991964.1"/>
    </source>
</evidence>
<keyword evidence="3" id="KW-0104">Cadmium</keyword>
<dbReference type="PROSITE" id="PS50846">
    <property type="entry name" value="HMA_2"/>
    <property type="match status" value="2"/>
</dbReference>
<keyword evidence="6 13" id="KW-0547">Nucleotide-binding</keyword>
<reference evidence="15" key="2">
    <citation type="submission" date="2021-04" db="EMBL/GenBank/DDBJ databases">
        <authorList>
            <person name="Dong X."/>
        </authorList>
    </citation>
    <scope>NUCLEOTIDE SEQUENCE</scope>
    <source>
        <strain evidence="15">ZWT</strain>
    </source>
</reference>
<dbReference type="Gene3D" id="2.70.150.10">
    <property type="entry name" value="Calcium-transporting ATPase, cytoplasmic transduction domain A"/>
    <property type="match status" value="1"/>
</dbReference>
<keyword evidence="10 13" id="KW-0472">Membrane</keyword>
<dbReference type="InterPro" id="IPR036412">
    <property type="entry name" value="HAD-like_sf"/>
</dbReference>
<dbReference type="Gene3D" id="3.40.1110.10">
    <property type="entry name" value="Calcium-transporting ATPase, cytoplasmic domain N"/>
    <property type="match status" value="1"/>
</dbReference>
<feature type="domain" description="HMA" evidence="14">
    <location>
        <begin position="1"/>
        <end position="67"/>
    </location>
</feature>
<dbReference type="InterPro" id="IPR059000">
    <property type="entry name" value="ATPase_P-type_domA"/>
</dbReference>
<dbReference type="SFLD" id="SFLDG00002">
    <property type="entry name" value="C1.7:_P-type_atpase_like"/>
    <property type="match status" value="1"/>
</dbReference>
<dbReference type="InterPro" id="IPR018303">
    <property type="entry name" value="ATPase_P-typ_P_site"/>
</dbReference>
<dbReference type="PROSITE" id="PS00154">
    <property type="entry name" value="ATPASE_E1_E2"/>
    <property type="match status" value="1"/>
</dbReference>
<keyword evidence="8" id="KW-1278">Translocase</keyword>
<dbReference type="EMBL" id="JAGSOJ010000004">
    <property type="protein sequence ID" value="MCM1991964.1"/>
    <property type="molecule type" value="Genomic_DNA"/>
</dbReference>
<reference evidence="15" key="1">
    <citation type="journal article" date="2021" name="mSystems">
        <title>Bacteria and Archaea Synergistically Convert Glycine Betaine to Biogenic Methane in the Formosa Cold Seep of the South China Sea.</title>
        <authorList>
            <person name="Li L."/>
            <person name="Zhang W."/>
            <person name="Zhang S."/>
            <person name="Song L."/>
            <person name="Sun Q."/>
            <person name="Zhang H."/>
            <person name="Xiang H."/>
            <person name="Dong X."/>
        </authorList>
    </citation>
    <scope>NUCLEOTIDE SEQUENCE</scope>
    <source>
        <strain evidence="15">ZWT</strain>
    </source>
</reference>
<evidence type="ECO:0000256" key="8">
    <source>
        <dbReference type="ARBA" id="ARBA00022967"/>
    </source>
</evidence>
<dbReference type="PANTHER" id="PTHR48085:SF5">
    <property type="entry name" value="CADMIUM_ZINC-TRANSPORTING ATPASE HMA4-RELATED"/>
    <property type="match status" value="1"/>
</dbReference>
<evidence type="ECO:0000256" key="9">
    <source>
        <dbReference type="ARBA" id="ARBA00022989"/>
    </source>
</evidence>
<comment type="similarity">
    <text evidence="2 13">Belongs to the cation transport ATPase (P-type) (TC 3.A.3) family. Type IB subfamily.</text>
</comment>
<dbReference type="InterPro" id="IPR036163">
    <property type="entry name" value="HMA_dom_sf"/>
</dbReference>
<evidence type="ECO:0000256" key="11">
    <source>
        <dbReference type="ARBA" id="ARBA00039103"/>
    </source>
</evidence>
<dbReference type="PANTHER" id="PTHR48085">
    <property type="entry name" value="CADMIUM/ZINC-TRANSPORTING ATPASE HMA2-RELATED"/>
    <property type="match status" value="1"/>
</dbReference>
<evidence type="ECO:0000313" key="16">
    <source>
        <dbReference type="Proteomes" id="UP001056429"/>
    </source>
</evidence>
<dbReference type="InterPro" id="IPR027256">
    <property type="entry name" value="P-typ_ATPase_IB"/>
</dbReference>
<keyword evidence="9 13" id="KW-1133">Transmembrane helix</keyword>
<dbReference type="Gene3D" id="3.30.70.100">
    <property type="match status" value="2"/>
</dbReference>
<dbReference type="InterPro" id="IPR051014">
    <property type="entry name" value="Cation_Transport_ATPase_IB"/>
</dbReference>
<sequence length="774" mass="83956">MEFVIEGLHCAGCAGKIENKVRALKEVDNAEMNFAISTLNAYINSSDKDALKRQIIKIVEETEPGTTATLKDDLDGKEVEFELKGLNCAACAGKIERNVKELPGVVSTSLNFAISKFEVKIDNLDVKGLYEQVEKIVKDLEPDVEVILNTGSEDEIHVKKDNNKKKGNSLLMRMGVAIGFLGIGMVFRGESFELIPFLIAYLIVGYDIIKRSISNIKRGEVFDENFLMTIASAAALYVGEHPEAVLVMLLYQIGEYFQGRAVESSRKSIANLMDIRPDYANIKIGNDIKKVSPNDVKVGDIIVVKAGEKVPLDGIIIEGSSSVDTKALTGESAPMDVAGGDEITSGFINIDGLLTVEVKKRFKDSAVSRILDLVQNASAKKAKTELRITKFARYYTPVVVIIAALTAIIPSVFFGGNFNDWLLKAATFLVVSCPCALVISVPMTYFAGLGASSKRGILVKGGNYLEALSKAGVLVFDKTGTLTKGNFKVDKIHAEKDISKDEILRLTAHVESFSNHPIAVSIVNEYGKDIDKSIIKEYKEVKGKGVQATIGGKKVISGNLKFIKDNNIQVEESKTPGTIVYTAIDGQFAGFITISDEIKEDSKKAIQGFSELGINNVVMLTGDRKITADAVAQKLGITKYKYELLPNHKVDEVEKLIESKGDKSLVFVGDGINDAPVLARADVGVAMGGVGSDAAIEAADVVIMNDEPSKLIDGIKIARKTKKIVNQNIFFSLAVKIGIMVLTFFLAVPMWLAVFGDVGVALLAVFNAMRVLRD</sequence>
<evidence type="ECO:0000256" key="3">
    <source>
        <dbReference type="ARBA" id="ARBA00022539"/>
    </source>
</evidence>
<protein>
    <recommendedName>
        <fullName evidence="11">Cd(2+)-exporting ATPase</fullName>
        <ecNumber evidence="11">7.2.2.21</ecNumber>
    </recommendedName>
</protein>